<evidence type="ECO:0000313" key="2">
    <source>
        <dbReference type="Proteomes" id="UP000262073"/>
    </source>
</evidence>
<gene>
    <name evidence="1" type="ORF">D0Y50_04635</name>
</gene>
<dbReference type="InterPro" id="IPR029063">
    <property type="entry name" value="SAM-dependent_MTases_sf"/>
</dbReference>
<evidence type="ECO:0008006" key="3">
    <source>
        <dbReference type="Google" id="ProtNLM"/>
    </source>
</evidence>
<proteinExistence type="predicted"/>
<dbReference type="SUPFAM" id="SSF53335">
    <property type="entry name" value="S-adenosyl-L-methionine-dependent methyltransferases"/>
    <property type="match status" value="1"/>
</dbReference>
<sequence length="199" mass="23201">MLRVLPWLTDGATDFIDNFINFRCINGLSTKVFEFGSGNSTLYFLSKGCEVTSVEHDFDWAERVYKSACAFDYQQKLNLVKAAQPYFNQYVDTGYDITVIDGRDRVACFAQVLKSLNNKKQLIVFDNTERLDYSYQDALSLIEQYGLKSMHFEQHQLEQDGKRYTTRTYSRDRVRHRHITSVFFLEGMYTTDGKPLLRG</sequence>
<reference evidence="1 2" key="1">
    <citation type="submission" date="2018-08" db="EMBL/GenBank/DDBJ databases">
        <title>Salinimonas sediminis sp. nov., a piezophilic bacterium isolated from a deep-sea sediment sample from the New Britain Trench.</title>
        <authorList>
            <person name="Cao J."/>
        </authorList>
    </citation>
    <scope>NUCLEOTIDE SEQUENCE [LARGE SCALE GENOMIC DNA]</scope>
    <source>
        <strain evidence="1 2">N102</strain>
    </source>
</reference>
<evidence type="ECO:0000313" key="1">
    <source>
        <dbReference type="EMBL" id="AXR05723.1"/>
    </source>
</evidence>
<dbReference type="EMBL" id="CP031769">
    <property type="protein sequence ID" value="AXR05723.1"/>
    <property type="molecule type" value="Genomic_DNA"/>
</dbReference>
<dbReference type="OrthoDB" id="255821at2"/>
<organism evidence="1 2">
    <name type="scientific">Salinimonas sediminis</name>
    <dbReference type="NCBI Taxonomy" id="2303538"/>
    <lineage>
        <taxon>Bacteria</taxon>
        <taxon>Pseudomonadati</taxon>
        <taxon>Pseudomonadota</taxon>
        <taxon>Gammaproteobacteria</taxon>
        <taxon>Alteromonadales</taxon>
        <taxon>Alteromonadaceae</taxon>
        <taxon>Alteromonas/Salinimonas group</taxon>
        <taxon>Salinimonas</taxon>
    </lineage>
</organism>
<name>A0A346NJL6_9ALTE</name>
<dbReference type="AlphaFoldDB" id="A0A346NJL6"/>
<dbReference type="RefSeq" id="WP_117315732.1">
    <property type="nucleotide sequence ID" value="NZ_CP031769.1"/>
</dbReference>
<keyword evidence="2" id="KW-1185">Reference proteome</keyword>
<accession>A0A346NJL6</accession>
<dbReference type="Proteomes" id="UP000262073">
    <property type="component" value="Chromosome"/>
</dbReference>
<protein>
    <recommendedName>
        <fullName evidence="3">Class I SAM-dependent methyltransferase</fullName>
    </recommendedName>
</protein>
<dbReference type="KEGG" id="salm:D0Y50_04635"/>
<dbReference type="Gene3D" id="3.40.50.150">
    <property type="entry name" value="Vaccinia Virus protein VP39"/>
    <property type="match status" value="1"/>
</dbReference>